<protein>
    <submittedName>
        <fullName evidence="1">Uncharacterized protein</fullName>
    </submittedName>
</protein>
<comment type="caution">
    <text evidence="1">The sequence shown here is derived from an EMBL/GenBank/DDBJ whole genome shotgun (WGS) entry which is preliminary data.</text>
</comment>
<reference evidence="1 2" key="1">
    <citation type="submission" date="2024-04" db="EMBL/GenBank/DDBJ databases">
        <title>genome sequences of Mucor flavus KT1a and Helicostylum pulchrum KT1b strains isolated from the surface of a dry-aged beef.</title>
        <authorList>
            <person name="Toyotome T."/>
            <person name="Hosono M."/>
            <person name="Torimaru M."/>
            <person name="Fukuda K."/>
            <person name="Mikami N."/>
        </authorList>
    </citation>
    <scope>NUCLEOTIDE SEQUENCE [LARGE SCALE GENOMIC DNA]</scope>
    <source>
        <strain evidence="1 2">KT1a</strain>
    </source>
</reference>
<organism evidence="1 2">
    <name type="scientific">Mucor flavus</name>
    <dbReference type="NCBI Taxonomy" id="439312"/>
    <lineage>
        <taxon>Eukaryota</taxon>
        <taxon>Fungi</taxon>
        <taxon>Fungi incertae sedis</taxon>
        <taxon>Mucoromycota</taxon>
        <taxon>Mucoromycotina</taxon>
        <taxon>Mucoromycetes</taxon>
        <taxon>Mucorales</taxon>
        <taxon>Mucorineae</taxon>
        <taxon>Mucoraceae</taxon>
        <taxon>Mucor</taxon>
    </lineage>
</organism>
<dbReference type="EMBL" id="BAABUK010000010">
    <property type="protein sequence ID" value="GAA5811649.1"/>
    <property type="molecule type" value="Genomic_DNA"/>
</dbReference>
<sequence length="105" mass="11939">MTTIASGLDNGENERSVGLPYLPSPVFIFTTKAIQYHKDNFDATAVAGLSPTYPHNFNTAHKTVMNIASKYVESVVYIDRFWVYITRLQAFFHRAADIERLTAFF</sequence>
<keyword evidence="2" id="KW-1185">Reference proteome</keyword>
<accession>A0ABP9YXP9</accession>
<name>A0ABP9YXP9_9FUNG</name>
<dbReference type="Proteomes" id="UP001473302">
    <property type="component" value="Unassembled WGS sequence"/>
</dbReference>
<evidence type="ECO:0000313" key="1">
    <source>
        <dbReference type="EMBL" id="GAA5811649.1"/>
    </source>
</evidence>
<evidence type="ECO:0000313" key="2">
    <source>
        <dbReference type="Proteomes" id="UP001473302"/>
    </source>
</evidence>
<proteinExistence type="predicted"/>
<gene>
    <name evidence="1" type="ORF">MFLAVUS_005090</name>
</gene>